<dbReference type="EMBL" id="JAICCF010000001">
    <property type="protein sequence ID" value="MBW8682882.1"/>
    <property type="molecule type" value="Genomic_DNA"/>
</dbReference>
<evidence type="ECO:0000313" key="3">
    <source>
        <dbReference type="Proteomes" id="UP000812961"/>
    </source>
</evidence>
<dbReference type="Gene3D" id="3.30.420.40">
    <property type="match status" value="1"/>
</dbReference>
<dbReference type="InterPro" id="IPR003695">
    <property type="entry name" value="Ppx_GppA_N"/>
</dbReference>
<reference evidence="2 3" key="1">
    <citation type="submission" date="2021-08" db="EMBL/GenBank/DDBJ databases">
        <title>The genome sequence of Chitinophaga sp. B61.</title>
        <authorList>
            <person name="Zhang X."/>
        </authorList>
    </citation>
    <scope>NUCLEOTIDE SEQUENCE [LARGE SCALE GENOMIC DNA]</scope>
    <source>
        <strain evidence="2 3">B61</strain>
    </source>
</reference>
<accession>A0ABS7G5H4</accession>
<dbReference type="SUPFAM" id="SSF53067">
    <property type="entry name" value="Actin-like ATPase domain"/>
    <property type="match status" value="2"/>
</dbReference>
<comment type="caution">
    <text evidence="2">The sequence shown here is derived from an EMBL/GenBank/DDBJ whole genome shotgun (WGS) entry which is preliminary data.</text>
</comment>
<dbReference type="PANTHER" id="PTHR30005">
    <property type="entry name" value="EXOPOLYPHOSPHATASE"/>
    <property type="match status" value="1"/>
</dbReference>
<keyword evidence="3" id="KW-1185">Reference proteome</keyword>
<dbReference type="PANTHER" id="PTHR30005:SF0">
    <property type="entry name" value="RETROGRADE REGULATION PROTEIN 2"/>
    <property type="match status" value="1"/>
</dbReference>
<dbReference type="InterPro" id="IPR043129">
    <property type="entry name" value="ATPase_NBD"/>
</dbReference>
<dbReference type="RefSeq" id="WP_220248117.1">
    <property type="nucleotide sequence ID" value="NZ_JAICCF010000001.1"/>
</dbReference>
<sequence length="300" mass="32288">MRAAVIDLGTNTFHLIIADLSDGTVRMLYKTTVPVLLGQGRINENMIIPEAFERGIKTLSAFKATIDQHQADVIKATATSAVRSAINGQAFVDEARDVGIEIEVITGDQEAAYIFDAVRATGVIKDTVLVMDIGGGSTEFIIGDAKGLLWKKSYNIGAARLMQAYFHSDPMSDADRSAIITVLDETLGELKSACTHYKPKALVGSAGAFESYAAMLNNGEEAKDIPTMPLDIASYRALSAHLIASTHAQRVDMKGLISLRVDMIVIAAILTSYVLDTTGVQALHLSTYDLKMGILHSLLK</sequence>
<protein>
    <submittedName>
        <fullName evidence="2">Exopolyphosphatase</fullName>
    </submittedName>
</protein>
<dbReference type="Pfam" id="PF02541">
    <property type="entry name" value="Ppx-GppA"/>
    <property type="match status" value="1"/>
</dbReference>
<evidence type="ECO:0000259" key="1">
    <source>
        <dbReference type="Pfam" id="PF02541"/>
    </source>
</evidence>
<gene>
    <name evidence="2" type="ORF">K1Y79_00930</name>
</gene>
<dbReference type="Gene3D" id="3.30.420.150">
    <property type="entry name" value="Exopolyphosphatase. Domain 2"/>
    <property type="match status" value="1"/>
</dbReference>
<dbReference type="InterPro" id="IPR050273">
    <property type="entry name" value="GppA/Ppx_hydrolase"/>
</dbReference>
<organism evidence="2 3">
    <name type="scientific">Chitinophaga rhizophila</name>
    <dbReference type="NCBI Taxonomy" id="2866212"/>
    <lineage>
        <taxon>Bacteria</taxon>
        <taxon>Pseudomonadati</taxon>
        <taxon>Bacteroidota</taxon>
        <taxon>Chitinophagia</taxon>
        <taxon>Chitinophagales</taxon>
        <taxon>Chitinophagaceae</taxon>
        <taxon>Chitinophaga</taxon>
    </lineage>
</organism>
<dbReference type="Proteomes" id="UP000812961">
    <property type="component" value="Unassembled WGS sequence"/>
</dbReference>
<proteinExistence type="predicted"/>
<dbReference type="CDD" id="cd24055">
    <property type="entry name" value="ASKHA_NBD_ChPPX-like"/>
    <property type="match status" value="1"/>
</dbReference>
<evidence type="ECO:0000313" key="2">
    <source>
        <dbReference type="EMBL" id="MBW8682882.1"/>
    </source>
</evidence>
<name>A0ABS7G5H4_9BACT</name>
<feature type="domain" description="Ppx/GppA phosphatase N-terminal" evidence="1">
    <location>
        <begin position="16"/>
        <end position="299"/>
    </location>
</feature>